<feature type="transmembrane region" description="Helical" evidence="5">
    <location>
        <begin position="151"/>
        <end position="170"/>
    </location>
</feature>
<organism evidence="7">
    <name type="scientific">marine metagenome</name>
    <dbReference type="NCBI Taxonomy" id="408172"/>
    <lineage>
        <taxon>unclassified sequences</taxon>
        <taxon>metagenomes</taxon>
        <taxon>ecological metagenomes</taxon>
    </lineage>
</organism>
<keyword evidence="3 5" id="KW-1133">Transmembrane helix</keyword>
<dbReference type="SUPFAM" id="SSF103481">
    <property type="entry name" value="Multidrug resistance efflux transporter EmrE"/>
    <property type="match status" value="2"/>
</dbReference>
<feature type="transmembrane region" description="Helical" evidence="5">
    <location>
        <begin position="176"/>
        <end position="195"/>
    </location>
</feature>
<comment type="subcellular location">
    <subcellularLocation>
        <location evidence="1">Membrane</location>
        <topology evidence="1">Multi-pass membrane protein</topology>
    </subcellularLocation>
</comment>
<feature type="transmembrane region" description="Helical" evidence="5">
    <location>
        <begin position="6"/>
        <end position="22"/>
    </location>
</feature>
<dbReference type="EMBL" id="UINC01008134">
    <property type="protein sequence ID" value="SVA36665.1"/>
    <property type="molecule type" value="Genomic_DNA"/>
</dbReference>
<evidence type="ECO:0000256" key="5">
    <source>
        <dbReference type="SAM" id="Phobius"/>
    </source>
</evidence>
<sequence>SLAVIIVHLEVPFSVLLAAIVLRERPGYQRWLGMLVAFVGIVLIAGQPQVRGQGLPILLTAGGAMTWAIGQLMVKRLHGAVSGLTLIGWIGVFAGPQMLAGSFLIETGQLNALGTATWVGWGTVLYLGIVMTVAGYGIWFTVLSRNPMSQVMPVLLLLPIFTIASSMLLLGERPSWFVLGGGLIVLSGVAIIVFAHKLRFRRVETNR</sequence>
<dbReference type="PANTHER" id="PTHR32322">
    <property type="entry name" value="INNER MEMBRANE TRANSPORTER"/>
    <property type="match status" value="1"/>
</dbReference>
<feature type="domain" description="EamA" evidence="6">
    <location>
        <begin position="57"/>
        <end position="193"/>
    </location>
</feature>
<gene>
    <name evidence="7" type="ORF">METZ01_LOCUS89519</name>
</gene>
<evidence type="ECO:0000313" key="7">
    <source>
        <dbReference type="EMBL" id="SVA36665.1"/>
    </source>
</evidence>
<evidence type="ECO:0000256" key="3">
    <source>
        <dbReference type="ARBA" id="ARBA00022989"/>
    </source>
</evidence>
<dbReference type="GO" id="GO:0016020">
    <property type="term" value="C:membrane"/>
    <property type="evidence" value="ECO:0007669"/>
    <property type="project" value="UniProtKB-SubCell"/>
</dbReference>
<feature type="non-terminal residue" evidence="7">
    <location>
        <position position="1"/>
    </location>
</feature>
<feature type="transmembrane region" description="Helical" evidence="5">
    <location>
        <begin position="54"/>
        <end position="74"/>
    </location>
</feature>
<keyword evidence="4 5" id="KW-0472">Membrane</keyword>
<dbReference type="AlphaFoldDB" id="A0A381V8E8"/>
<keyword evidence="2 5" id="KW-0812">Transmembrane</keyword>
<dbReference type="InterPro" id="IPR050638">
    <property type="entry name" value="AA-Vitamin_Transporters"/>
</dbReference>
<dbReference type="InterPro" id="IPR000620">
    <property type="entry name" value="EamA_dom"/>
</dbReference>
<evidence type="ECO:0000259" key="6">
    <source>
        <dbReference type="Pfam" id="PF00892"/>
    </source>
</evidence>
<reference evidence="7" key="1">
    <citation type="submission" date="2018-05" db="EMBL/GenBank/DDBJ databases">
        <authorList>
            <person name="Lanie J.A."/>
            <person name="Ng W.-L."/>
            <person name="Kazmierczak K.M."/>
            <person name="Andrzejewski T.M."/>
            <person name="Davidsen T.M."/>
            <person name="Wayne K.J."/>
            <person name="Tettelin H."/>
            <person name="Glass J.I."/>
            <person name="Rusch D."/>
            <person name="Podicherti R."/>
            <person name="Tsui H.-C.T."/>
            <person name="Winkler M.E."/>
        </authorList>
    </citation>
    <scope>NUCLEOTIDE SEQUENCE</scope>
</reference>
<dbReference type="PANTHER" id="PTHR32322:SF9">
    <property type="entry name" value="AMINO-ACID METABOLITE EFFLUX PUMP-RELATED"/>
    <property type="match status" value="1"/>
</dbReference>
<proteinExistence type="predicted"/>
<feature type="transmembrane region" description="Helical" evidence="5">
    <location>
        <begin position="86"/>
        <end position="105"/>
    </location>
</feature>
<accession>A0A381V8E8</accession>
<dbReference type="Pfam" id="PF00892">
    <property type="entry name" value="EamA"/>
    <property type="match status" value="1"/>
</dbReference>
<evidence type="ECO:0000256" key="2">
    <source>
        <dbReference type="ARBA" id="ARBA00022692"/>
    </source>
</evidence>
<evidence type="ECO:0000256" key="1">
    <source>
        <dbReference type="ARBA" id="ARBA00004141"/>
    </source>
</evidence>
<dbReference type="InterPro" id="IPR037185">
    <property type="entry name" value="EmrE-like"/>
</dbReference>
<feature type="transmembrane region" description="Helical" evidence="5">
    <location>
        <begin position="31"/>
        <end position="48"/>
    </location>
</feature>
<feature type="transmembrane region" description="Helical" evidence="5">
    <location>
        <begin position="117"/>
        <end position="139"/>
    </location>
</feature>
<name>A0A381V8E8_9ZZZZ</name>
<evidence type="ECO:0000256" key="4">
    <source>
        <dbReference type="ARBA" id="ARBA00023136"/>
    </source>
</evidence>
<protein>
    <recommendedName>
        <fullName evidence="6">EamA domain-containing protein</fullName>
    </recommendedName>
</protein>